<dbReference type="Gene3D" id="3.40.50.1820">
    <property type="entry name" value="alpha/beta hydrolase"/>
    <property type="match status" value="1"/>
</dbReference>
<dbReference type="InterPro" id="IPR050583">
    <property type="entry name" value="Mycobacterial_A85_antigen"/>
</dbReference>
<dbReference type="GO" id="GO:0016787">
    <property type="term" value="F:hydrolase activity"/>
    <property type="evidence" value="ECO:0007669"/>
    <property type="project" value="UniProtKB-KW"/>
</dbReference>
<dbReference type="SUPFAM" id="SSF53474">
    <property type="entry name" value="alpha/beta-Hydrolases"/>
    <property type="match status" value="1"/>
</dbReference>
<keyword evidence="1" id="KW-0378">Hydrolase</keyword>
<evidence type="ECO:0000313" key="1">
    <source>
        <dbReference type="EMBL" id="THD65740.1"/>
    </source>
</evidence>
<comment type="caution">
    <text evidence="1">The sequence shown here is derived from an EMBL/GenBank/DDBJ whole genome shotgun (WGS) entry which is preliminary data.</text>
</comment>
<dbReference type="PANTHER" id="PTHR48098">
    <property type="entry name" value="ENTEROCHELIN ESTERASE-RELATED"/>
    <property type="match status" value="1"/>
</dbReference>
<dbReference type="Pfam" id="PF00756">
    <property type="entry name" value="Esterase"/>
    <property type="match status" value="1"/>
</dbReference>
<gene>
    <name evidence="1" type="ORF">E7Z59_14225</name>
</gene>
<proteinExistence type="predicted"/>
<dbReference type="InterPro" id="IPR000801">
    <property type="entry name" value="Esterase-like"/>
</dbReference>
<dbReference type="AlphaFoldDB" id="A0A4V3UXV2"/>
<sequence>MDYFSYRIILLIGLLCLTKGHSQHLEPESITIFSPELDTTKVIWVLLPEDAKTTSERFPVLYMHDAQNLFDASRSYAGEWQVDETIDSLNIPCIVVAIEHGNEKRIDELTPYTHEKYGGGKGSAYSNFIVNTLKPAIDSIYPTLPENEHTLVGGSSLGGLISHYMLFTYPEVFSKGILFSPSYWYSEKIYDLTKTGEAPENTMIYLASGAMEPGSTVADHERMAALLKQVGFDEEDLHTEIREGAAHNEDFWKKEFPKAMSWYLENYFNRK</sequence>
<dbReference type="RefSeq" id="WP_136337024.1">
    <property type="nucleotide sequence ID" value="NZ_QXMP01000002.1"/>
</dbReference>
<dbReference type="EMBL" id="SSMC01000004">
    <property type="protein sequence ID" value="THD65740.1"/>
    <property type="molecule type" value="Genomic_DNA"/>
</dbReference>
<accession>A0A4V3UXV2</accession>
<name>A0A4V3UXV2_9FLAO</name>
<protein>
    <submittedName>
        <fullName evidence="1">Alpha/beta hydrolase</fullName>
    </submittedName>
</protein>
<dbReference type="OrthoDB" id="9784036at2"/>
<dbReference type="PANTHER" id="PTHR48098:SF6">
    <property type="entry name" value="FERRI-BACILLIBACTIN ESTERASE BESA"/>
    <property type="match status" value="1"/>
</dbReference>
<evidence type="ECO:0000313" key="2">
    <source>
        <dbReference type="Proteomes" id="UP000305939"/>
    </source>
</evidence>
<organism evidence="1 2">
    <name type="scientific">Robertkochia marina</name>
    <dbReference type="NCBI Taxonomy" id="1227945"/>
    <lineage>
        <taxon>Bacteria</taxon>
        <taxon>Pseudomonadati</taxon>
        <taxon>Bacteroidota</taxon>
        <taxon>Flavobacteriia</taxon>
        <taxon>Flavobacteriales</taxon>
        <taxon>Flavobacteriaceae</taxon>
        <taxon>Robertkochia</taxon>
    </lineage>
</organism>
<keyword evidence="2" id="KW-1185">Reference proteome</keyword>
<reference evidence="1 2" key="1">
    <citation type="submission" date="2019-04" db="EMBL/GenBank/DDBJ databases">
        <title>Draft genome sequence of Robertkochia marina CC-AMO-30D.</title>
        <authorList>
            <person name="Hameed A."/>
            <person name="Lin S.-Y."/>
            <person name="Shahina M."/>
            <person name="Lai W.-A."/>
            <person name="Young C.-C."/>
        </authorList>
    </citation>
    <scope>NUCLEOTIDE SEQUENCE [LARGE SCALE GENOMIC DNA]</scope>
    <source>
        <strain evidence="1 2">CC-AMO-30D</strain>
    </source>
</reference>
<dbReference type="InterPro" id="IPR029058">
    <property type="entry name" value="AB_hydrolase_fold"/>
</dbReference>
<dbReference type="Proteomes" id="UP000305939">
    <property type="component" value="Unassembled WGS sequence"/>
</dbReference>